<evidence type="ECO:0000313" key="6">
    <source>
        <dbReference type="EMBL" id="NSL52549.1"/>
    </source>
</evidence>
<gene>
    <name evidence="6" type="ORF">HR057_12375</name>
</gene>
<sequence length="810" mass="95803">MKTKEEIFLSALEDIFIGTKIESKAESGYINLMNIKAQYFADIKEHLLAIIDQELERFPNFREELFDKLYTFFSRYFNESGSIYFSNTPWYKSVYERVYSNKEDVVLFWKTNMLYYVKTDVIFKSMKVNVKQFQFIFDASEIEMKKNNEKRDLVFELVHAEKNTIKLKAQYSNKKINISDLIKKAANAGCDELTEETLNKAIKLFKKQSEVDFFINKNAKQFLQEQFDLWLYQYMFKELNYYESTRINQITAMKKVAFHIIDFISQFEDELVKIWNKPKFVLNSNYIITKDKIEKTILNQIVESKGMEEQIQEWKSLGFVQNSFTLDELTKEQYQFLPFDTKYFPDLKEKIVSAFQHLDEEMNGWFVKSDSYHALNTLKEKFKGQVKCIYIDPLYNTGDDGFLYKDNFQHSTWLTMMENRLTLAREFLTDDGLIFISIDEDETHRLRMLLDKIFGEENFVNEIIWQKLTSAKKQSNFFSNVHDTILVYRKTPKRQQLKKVFIQSEKDDQNYKHIEEGTGRRYGDFDFTQKGQGGPRIFNGELKYPPEGKHWIWSQEKIDEGIKKGLIIFTKTGMPRVKRYLDEKVGNPVGDIWVDEMVKPLSANSSERENFETQKPVDLIKRIIEVSTEPDDIIMDFNAGTGTTAHAVVAVNSDDGGNRKYINVEIDEWFDTIMLPRIKRVIFNTPNKSGNVGHSHVMKYYHLEQYEDTLKKVHYKDAEFLLVDERKSPFEQYVFLRDMKMADALEMEGNEIKVNVNRIYPNIDLAETLSCLFGQKIEKLEKSKVTFENGLVVDLENMDYHYIKPLIWWC</sequence>
<dbReference type="Gene3D" id="3.40.50.150">
    <property type="entry name" value="Vaccinia Virus protein VP39"/>
    <property type="match status" value="1"/>
</dbReference>
<evidence type="ECO:0000313" key="7">
    <source>
        <dbReference type="Proteomes" id="UP000625804"/>
    </source>
</evidence>
<keyword evidence="3" id="KW-0949">S-adenosyl-L-methionine</keyword>
<dbReference type="GO" id="GO:0003677">
    <property type="term" value="F:DNA binding"/>
    <property type="evidence" value="ECO:0007669"/>
    <property type="project" value="InterPro"/>
</dbReference>
<name>A0A8J8GER4_9BACI</name>
<dbReference type="GO" id="GO:0032259">
    <property type="term" value="P:methylation"/>
    <property type="evidence" value="ECO:0007669"/>
    <property type="project" value="UniProtKB-KW"/>
</dbReference>
<reference evidence="6" key="1">
    <citation type="submission" date="2020-06" db="EMBL/GenBank/DDBJ databases">
        <title>A novel thermopfilic bacterium from Erzurum, Turkey.</title>
        <authorList>
            <person name="Adiguzel A."/>
            <person name="Ay H."/>
            <person name="Baltaci M.O."/>
        </authorList>
    </citation>
    <scope>NUCLEOTIDE SEQUENCE</scope>
    <source>
        <strain evidence="6">P2</strain>
    </source>
</reference>
<dbReference type="EMBL" id="JABTTE010000018">
    <property type="protein sequence ID" value="NSL52549.1"/>
    <property type="molecule type" value="Genomic_DNA"/>
</dbReference>
<dbReference type="Pfam" id="PF01555">
    <property type="entry name" value="N6_N4_Mtase"/>
    <property type="match status" value="1"/>
</dbReference>
<evidence type="ECO:0000259" key="5">
    <source>
        <dbReference type="Pfam" id="PF01555"/>
    </source>
</evidence>
<dbReference type="GO" id="GO:0008170">
    <property type="term" value="F:N-methyltransferase activity"/>
    <property type="evidence" value="ECO:0007669"/>
    <property type="project" value="InterPro"/>
</dbReference>
<dbReference type="InterPro" id="IPR029063">
    <property type="entry name" value="SAM-dependent_MTases_sf"/>
</dbReference>
<feature type="domain" description="DNA methylase N-4/N-6" evidence="5">
    <location>
        <begin position="386"/>
        <end position="668"/>
    </location>
</feature>
<accession>A0A8J8GER4</accession>
<dbReference type="InterPro" id="IPR002295">
    <property type="entry name" value="N4/N6-MTase_EcoPI_Mod-like"/>
</dbReference>
<evidence type="ECO:0000256" key="4">
    <source>
        <dbReference type="ARBA" id="ARBA00022747"/>
    </source>
</evidence>
<dbReference type="PRINTS" id="PR00506">
    <property type="entry name" value="D21N6MTFRASE"/>
</dbReference>
<dbReference type="RefSeq" id="WP_173731758.1">
    <property type="nucleotide sequence ID" value="NZ_JABTTE010000018.1"/>
</dbReference>
<evidence type="ECO:0000256" key="2">
    <source>
        <dbReference type="ARBA" id="ARBA00022679"/>
    </source>
</evidence>
<dbReference type="Proteomes" id="UP000625804">
    <property type="component" value="Unassembled WGS sequence"/>
</dbReference>
<dbReference type="GO" id="GO:0009307">
    <property type="term" value="P:DNA restriction-modification system"/>
    <property type="evidence" value="ECO:0007669"/>
    <property type="project" value="UniProtKB-KW"/>
</dbReference>
<dbReference type="InterPro" id="IPR002941">
    <property type="entry name" value="DNA_methylase_N4/N6"/>
</dbReference>
<organism evidence="6 7">
    <name type="scientific">Calidifontibacillus erzurumensis</name>
    <dbReference type="NCBI Taxonomy" id="2741433"/>
    <lineage>
        <taxon>Bacteria</taxon>
        <taxon>Bacillati</taxon>
        <taxon>Bacillota</taxon>
        <taxon>Bacilli</taxon>
        <taxon>Bacillales</taxon>
        <taxon>Bacillaceae</taxon>
        <taxon>Calidifontibacillus/Schinkia group</taxon>
        <taxon>Calidifontibacillus</taxon>
    </lineage>
</organism>
<keyword evidence="4" id="KW-0680">Restriction system</keyword>
<dbReference type="AlphaFoldDB" id="A0A8J8GER4"/>
<keyword evidence="1" id="KW-0489">Methyltransferase</keyword>
<comment type="caution">
    <text evidence="6">The sequence shown here is derived from an EMBL/GenBank/DDBJ whole genome shotgun (WGS) entry which is preliminary data.</text>
</comment>
<keyword evidence="2" id="KW-0808">Transferase</keyword>
<keyword evidence="7" id="KW-1185">Reference proteome</keyword>
<dbReference type="SUPFAM" id="SSF53335">
    <property type="entry name" value="S-adenosyl-L-methionine-dependent methyltransferases"/>
    <property type="match status" value="1"/>
</dbReference>
<evidence type="ECO:0000256" key="3">
    <source>
        <dbReference type="ARBA" id="ARBA00022691"/>
    </source>
</evidence>
<evidence type="ECO:0000256" key="1">
    <source>
        <dbReference type="ARBA" id="ARBA00022603"/>
    </source>
</evidence>
<proteinExistence type="predicted"/>
<protein>
    <submittedName>
        <fullName evidence="6">Site-specific DNA-methyltransferase</fullName>
    </submittedName>
</protein>